<dbReference type="AlphaFoldDB" id="A0AAN7FWM8"/>
<dbReference type="PROSITE" id="PS51752">
    <property type="entry name" value="JACALIN_LECTIN"/>
    <property type="match status" value="3"/>
</dbReference>
<feature type="domain" description="Jacalin-type lectin" evidence="3">
    <location>
        <begin position="28"/>
        <end position="170"/>
    </location>
</feature>
<dbReference type="InterPro" id="IPR033734">
    <property type="entry name" value="Jacalin-like_lectin_dom_plant"/>
</dbReference>
<accession>A0AAN7FWM8</accession>
<evidence type="ECO:0000313" key="4">
    <source>
        <dbReference type="EMBL" id="KAK4599897.1"/>
    </source>
</evidence>
<evidence type="ECO:0000313" key="5">
    <source>
        <dbReference type="Proteomes" id="UP001324115"/>
    </source>
</evidence>
<dbReference type="Pfam" id="PF01419">
    <property type="entry name" value="Jacalin"/>
    <property type="match status" value="3"/>
</dbReference>
<dbReference type="InterPro" id="IPR001229">
    <property type="entry name" value="Jacalin-like_lectin_dom"/>
</dbReference>
<evidence type="ECO:0000259" key="3">
    <source>
        <dbReference type="PROSITE" id="PS51752"/>
    </source>
</evidence>
<feature type="domain" description="Jacalin-type lectin" evidence="3">
    <location>
        <begin position="417"/>
        <end position="559"/>
    </location>
</feature>
<dbReference type="EMBL" id="JAXUIC010000002">
    <property type="protein sequence ID" value="KAK4599897.1"/>
    <property type="molecule type" value="Genomic_DNA"/>
</dbReference>
<organism evidence="4 5">
    <name type="scientific">Quercus rubra</name>
    <name type="common">Northern red oak</name>
    <name type="synonym">Quercus borealis</name>
    <dbReference type="NCBI Taxonomy" id="3512"/>
    <lineage>
        <taxon>Eukaryota</taxon>
        <taxon>Viridiplantae</taxon>
        <taxon>Streptophyta</taxon>
        <taxon>Embryophyta</taxon>
        <taxon>Tracheophyta</taxon>
        <taxon>Spermatophyta</taxon>
        <taxon>Magnoliopsida</taxon>
        <taxon>eudicotyledons</taxon>
        <taxon>Gunneridae</taxon>
        <taxon>Pentapetalae</taxon>
        <taxon>rosids</taxon>
        <taxon>fabids</taxon>
        <taxon>Fagales</taxon>
        <taxon>Fagaceae</taxon>
        <taxon>Quercus</taxon>
    </lineage>
</organism>
<dbReference type="SUPFAM" id="SSF51101">
    <property type="entry name" value="Mannose-binding lectins"/>
    <property type="match status" value="3"/>
</dbReference>
<sequence length="766" mass="85043">MQIFFLAKNDCKLNIVVLQNCDGYEKSHISVGPWGGQCGGRWDDGVYCTIRQLVISHGAAINSIQIEYDTRGCSVWSEKHGGSGGTKTDKIKLDYPDEHLISISGHFGSIIEWGPLIVRSLVLESNRKRYGPFGIQQGTPFTFPVTGGKAVGFHGRSSFYLDSIGVYLKPLLQQNNGINEKSKGYDILVAVREKMGNMLFENVDNKVYTTTEAAKGSSYIRQTAALKEDYAFQPNRPFTEIETNERVFITTGAGKGSSNMRHAVKEKDHMFAPNVFISAKAEKASSKMRQAQREKEDYSFVSNNQVFNNVETMDKVFISAEAEKASSKMRQARREKEDYSFVSNNQVFNNVETTDKVFSTAQAAKGYSNMRHKGYSNMRHTEDNMLISNKVFGEFETKDKVYTTAQITKGSKSVRQAVSYGPWGGNGGMLFDDGLYIGVREIHMTRSGGLVSIRVCYDLNGQAIWGDKNGGNGGLRLDKITFDYPHEFLTNISGYYGSMILRGPTVVKSITFYTNKKKYGPFGDEQGVPFSSGSKDGIIVGFHGRKGWFVESIGVHVLEGKLSLPRPSYDVFNKTDIRISEVEGLAPCGPGVLPAGMVKEPAPYGPGPWGGDGGKPWDDGVFSGVKKIFLTRGEAIFSIQFEYDRNGQSMWSVKHGANKEGTCHVVQFEYPHETLSCISGYCGSVAEDECRKAIKSLTFYTNRGRYGPYGEETGTYFTSTKTEGKIVGFHGRAACYLYAIGVHMQHWSTHRVEQGTIKTMLNKIFT</sequence>
<dbReference type="Gene3D" id="2.100.10.30">
    <property type="entry name" value="Jacalin-like lectin domain"/>
    <property type="match status" value="3"/>
</dbReference>
<comment type="caution">
    <text evidence="4">The sequence shown here is derived from an EMBL/GenBank/DDBJ whole genome shotgun (WGS) entry which is preliminary data.</text>
</comment>
<evidence type="ECO:0000256" key="2">
    <source>
        <dbReference type="ARBA" id="ARBA00022734"/>
    </source>
</evidence>
<dbReference type="GO" id="GO:0005536">
    <property type="term" value="F:D-glucose binding"/>
    <property type="evidence" value="ECO:0007669"/>
    <property type="project" value="UniProtKB-ARBA"/>
</dbReference>
<reference evidence="4 5" key="1">
    <citation type="journal article" date="2023" name="G3 (Bethesda)">
        <title>A haplotype-resolved chromosome-scale genome for Quercus rubra L. provides insights into the genetics of adaptive traits for red oak species.</title>
        <authorList>
            <person name="Kapoor B."/>
            <person name="Jenkins J."/>
            <person name="Schmutz J."/>
            <person name="Zhebentyayeva T."/>
            <person name="Kuelheim C."/>
            <person name="Coggeshall M."/>
            <person name="Heim C."/>
            <person name="Lasky J.R."/>
            <person name="Leites L."/>
            <person name="Islam-Faridi N."/>
            <person name="Romero-Severson J."/>
            <person name="DeLeo V.L."/>
            <person name="Lucas S.M."/>
            <person name="Lazic D."/>
            <person name="Gailing O."/>
            <person name="Carlson J."/>
            <person name="Staton M."/>
        </authorList>
    </citation>
    <scope>NUCLEOTIDE SEQUENCE [LARGE SCALE GENOMIC DNA]</scope>
    <source>
        <strain evidence="4">Pseudo-F2</strain>
    </source>
</reference>
<proteinExistence type="inferred from homology"/>
<keyword evidence="2" id="KW-0430">Lectin</keyword>
<dbReference type="FunFam" id="2.100.10.30:FF:000001">
    <property type="entry name" value="Jacalin-related lectin 33"/>
    <property type="match status" value="3"/>
</dbReference>
<comment type="similarity">
    <text evidence="1">Belongs to the jacalin lectin family.</text>
</comment>
<evidence type="ECO:0000256" key="1">
    <source>
        <dbReference type="ARBA" id="ARBA00006568"/>
    </source>
</evidence>
<gene>
    <name evidence="4" type="ORF">RGQ29_009801</name>
</gene>
<dbReference type="InterPro" id="IPR036404">
    <property type="entry name" value="Jacalin-like_lectin_dom_sf"/>
</dbReference>
<dbReference type="CDD" id="cd09612">
    <property type="entry name" value="Jacalin"/>
    <property type="match status" value="3"/>
</dbReference>
<dbReference type="Proteomes" id="UP001324115">
    <property type="component" value="Unassembled WGS sequence"/>
</dbReference>
<dbReference type="SMART" id="SM00915">
    <property type="entry name" value="Jacalin"/>
    <property type="match status" value="3"/>
</dbReference>
<dbReference type="PANTHER" id="PTHR47293:SF74">
    <property type="entry name" value="JACALIN-TYPE LECTIN DOMAIN-CONTAINING PROTEIN"/>
    <property type="match status" value="1"/>
</dbReference>
<dbReference type="PANTHER" id="PTHR47293">
    <property type="entry name" value="JACALIN-RELATED LECTIN 3"/>
    <property type="match status" value="1"/>
</dbReference>
<name>A0AAN7FWM8_QUERU</name>
<dbReference type="GO" id="GO:0005537">
    <property type="term" value="F:D-mannose binding"/>
    <property type="evidence" value="ECO:0007669"/>
    <property type="project" value="UniProtKB-ARBA"/>
</dbReference>
<feature type="domain" description="Jacalin-type lectin" evidence="3">
    <location>
        <begin position="603"/>
        <end position="746"/>
    </location>
</feature>
<protein>
    <recommendedName>
        <fullName evidence="3">Jacalin-type lectin domain-containing protein</fullName>
    </recommendedName>
</protein>
<keyword evidence="5" id="KW-1185">Reference proteome</keyword>